<dbReference type="Proteomes" id="UP000005239">
    <property type="component" value="Unassembled WGS sequence"/>
</dbReference>
<keyword evidence="7" id="KW-0735">Signal-anchor</keyword>
<feature type="domain" description="Dipeptidylpeptidase IV N-terminal" evidence="13">
    <location>
        <begin position="528"/>
        <end position="745"/>
    </location>
</feature>
<dbReference type="PANTHER" id="PTHR11731">
    <property type="entry name" value="PROTEASE FAMILY S9B,C DIPEPTIDYL-PEPTIDASE IV-RELATED"/>
    <property type="match status" value="1"/>
</dbReference>
<evidence type="ECO:0000256" key="9">
    <source>
        <dbReference type="ARBA" id="ARBA00023136"/>
    </source>
</evidence>
<dbReference type="Pfam" id="PF10277">
    <property type="entry name" value="Frag1"/>
    <property type="match status" value="1"/>
</dbReference>
<comment type="subcellular location">
    <subcellularLocation>
        <location evidence="11">Endomembrane system</location>
        <topology evidence="11">Single-pass membrane protein</topology>
    </subcellularLocation>
    <subcellularLocation>
        <location evidence="1">Membrane</location>
        <topology evidence="1">Single-pass type II membrane protein</topology>
    </subcellularLocation>
</comment>
<keyword evidence="3" id="KW-0645">Protease</keyword>
<dbReference type="GO" id="GO:0012505">
    <property type="term" value="C:endomembrane system"/>
    <property type="evidence" value="ECO:0007669"/>
    <property type="project" value="UniProtKB-SubCell"/>
</dbReference>
<keyword evidence="8" id="KW-1133">Transmembrane helix</keyword>
<protein>
    <submittedName>
        <fullName evidence="15">Hydrolase</fullName>
    </submittedName>
</protein>
<reference evidence="15" key="2">
    <citation type="submission" date="2022-06" db="UniProtKB">
        <authorList>
            <consortium name="EnsemblMetazoa"/>
        </authorList>
    </citation>
    <scope>IDENTIFICATION</scope>
    <source>
        <strain evidence="15">PS312</strain>
    </source>
</reference>
<dbReference type="Pfam" id="PF00326">
    <property type="entry name" value="Peptidase_S9"/>
    <property type="match status" value="1"/>
</dbReference>
<keyword evidence="16" id="KW-1185">Reference proteome</keyword>
<evidence type="ECO:0000256" key="1">
    <source>
        <dbReference type="ARBA" id="ARBA00004606"/>
    </source>
</evidence>
<dbReference type="InterPro" id="IPR029058">
    <property type="entry name" value="AB_hydrolase_fold"/>
</dbReference>
<name>A0A2A6BSY7_PRIPA</name>
<evidence type="ECO:0000256" key="8">
    <source>
        <dbReference type="ARBA" id="ARBA00022989"/>
    </source>
</evidence>
<keyword evidence="6" id="KW-0720">Serine protease</keyword>
<reference evidence="16" key="1">
    <citation type="journal article" date="2008" name="Nat. Genet.">
        <title>The Pristionchus pacificus genome provides a unique perspective on nematode lifestyle and parasitism.</title>
        <authorList>
            <person name="Dieterich C."/>
            <person name="Clifton S.W."/>
            <person name="Schuster L.N."/>
            <person name="Chinwalla A."/>
            <person name="Delehaunty K."/>
            <person name="Dinkelacker I."/>
            <person name="Fulton L."/>
            <person name="Fulton R."/>
            <person name="Godfrey J."/>
            <person name="Minx P."/>
            <person name="Mitreva M."/>
            <person name="Roeseler W."/>
            <person name="Tian H."/>
            <person name="Witte H."/>
            <person name="Yang S.P."/>
            <person name="Wilson R.K."/>
            <person name="Sommer R.J."/>
        </authorList>
    </citation>
    <scope>NUCLEOTIDE SEQUENCE [LARGE SCALE GENOMIC DNA]</scope>
    <source>
        <strain evidence="16">PS312</strain>
    </source>
</reference>
<organism evidence="15 16">
    <name type="scientific">Pristionchus pacificus</name>
    <name type="common">Parasitic nematode worm</name>
    <dbReference type="NCBI Taxonomy" id="54126"/>
    <lineage>
        <taxon>Eukaryota</taxon>
        <taxon>Metazoa</taxon>
        <taxon>Ecdysozoa</taxon>
        <taxon>Nematoda</taxon>
        <taxon>Chromadorea</taxon>
        <taxon>Rhabditida</taxon>
        <taxon>Rhabditina</taxon>
        <taxon>Diplogasteromorpha</taxon>
        <taxon>Diplogasteroidea</taxon>
        <taxon>Neodiplogasteridae</taxon>
        <taxon>Pristionchus</taxon>
    </lineage>
</organism>
<evidence type="ECO:0000313" key="16">
    <source>
        <dbReference type="Proteomes" id="UP000005239"/>
    </source>
</evidence>
<evidence type="ECO:0000259" key="12">
    <source>
        <dbReference type="Pfam" id="PF00326"/>
    </source>
</evidence>
<evidence type="ECO:0000256" key="5">
    <source>
        <dbReference type="ARBA" id="ARBA00022801"/>
    </source>
</evidence>
<dbReference type="Gene3D" id="3.40.50.1820">
    <property type="entry name" value="alpha/beta hydrolase"/>
    <property type="match status" value="1"/>
</dbReference>
<dbReference type="GO" id="GO:0008239">
    <property type="term" value="F:dipeptidyl-peptidase activity"/>
    <property type="evidence" value="ECO:0000318"/>
    <property type="project" value="GO_Central"/>
</dbReference>
<dbReference type="Pfam" id="PF00930">
    <property type="entry name" value="DPPIV_N"/>
    <property type="match status" value="2"/>
</dbReference>
<dbReference type="SUPFAM" id="SSF53474">
    <property type="entry name" value="alpha/beta-Hydrolases"/>
    <property type="match status" value="1"/>
</dbReference>
<sequence>VFFRFVNRGFLAMTCCTESGKISGREPILFLPIRIVGCLAIGLPTISVFFCVVSSFITHANFISNYTICDEGVDSYITPVSYSIATFAPQKQLWMFTVVVQLPARALLIAMLPQTWSNDILRKSFHAAASLSFCSLVCLSLFHVVTMTEYYVHATSFALWWASTIAVMGLVVHMDRVKVSMQNNRMIHNFLAKRVIMSAFIVVSATTSIAYLLSRPFCSRPAFIMFCFGEYLLIALNATFEALVVVDFSGDFQGFQVISMERREQKDSKTKKPAQIQPINNTMLWLSDTEFFYEDHKEGPTVYNTATEECTRDTILAEGPLSYGEVHGFTWSHGSAMPPISTVLLFSVLISVLHPSQQQILWWNSETEIFDYYTDNIYDTLTGNITISPNSTFRSHSWDLRYGARYNIVPESYRDPDRVRFSATIYDKLKDINHTVGLTATDEFTAFKWSHGSAYSFVNENDVFYAAAPEKPPIKITNAQETKMIYGAWNYMANGELGFIQLRIGSMWFSPDDKFLAYRATPMNATKKEITVASLFIWSAEEGKQKKMNIQLSDQSSFPYLFAVSWVTLHGRDLLVATWANRWQNHTTMTICAYETGTCEMIYEHKYDHAQWASPVDYAHLAHSNSAIFILLPEVAEKNSWQHIAKLEISDDFKVESVSMLPSGAYDVREILAYQAAEDIVIYDAQAPQVWNRHVYGTPAGNRSTLTADRCLTCVSPNCTFQEKATVSPAHELKIAFSCYGPSQPYIAVFAFNETLQVQDMHKFITIKNEQEMPEMTTETFLLPSGYEAIVRIYHGDTNLSSVPVTLLVYGGAMDFNQVTDEFKPKPKPNGFKHAVVFIDVRGSAGRGWNYKSGFYGRLVTVEVEDTYEAMKMVLAKYPRLDKNRVGVYGGSYGGTMTIALVEKAAPSFFKCAISICPVTNFVNYNAGYSERFMGDTPLSSYTDLTLNVTAFKHTKLLLAHGLRDSNVPFQHSALFIEALQRADIPFELMVYPNQDHRIDQGVSQHLQHLSESFFAKCYE</sequence>
<feature type="domain" description="Peptidase S9 prolyl oligopeptidase catalytic" evidence="12">
    <location>
        <begin position="835"/>
        <end position="1018"/>
    </location>
</feature>
<dbReference type="Gene3D" id="2.140.10.30">
    <property type="entry name" value="Dipeptidylpeptidase IV, N-terminal domain"/>
    <property type="match status" value="2"/>
</dbReference>
<dbReference type="InterPro" id="IPR050278">
    <property type="entry name" value="Serine_Prot_S9B/DPPIV"/>
</dbReference>
<evidence type="ECO:0000256" key="3">
    <source>
        <dbReference type="ARBA" id="ARBA00022670"/>
    </source>
</evidence>
<dbReference type="GO" id="GO:0008236">
    <property type="term" value="F:serine-type peptidase activity"/>
    <property type="evidence" value="ECO:0007669"/>
    <property type="project" value="UniProtKB-KW"/>
</dbReference>
<evidence type="ECO:0000313" key="15">
    <source>
        <dbReference type="EnsemblMetazoa" id="PPA04777.1"/>
    </source>
</evidence>
<gene>
    <name evidence="15" type="primary">WBGene00094331</name>
</gene>
<dbReference type="PANTHER" id="PTHR11731:SF200">
    <property type="entry name" value="DIPEPTIDYL PEPTIDASE 10, ISOFORM B"/>
    <property type="match status" value="1"/>
</dbReference>
<feature type="domain" description="CWH43-like N-terminal" evidence="14">
    <location>
        <begin position="39"/>
        <end position="249"/>
    </location>
</feature>
<dbReference type="GO" id="GO:0005886">
    <property type="term" value="C:plasma membrane"/>
    <property type="evidence" value="ECO:0000318"/>
    <property type="project" value="GO_Central"/>
</dbReference>
<keyword evidence="9" id="KW-0472">Membrane</keyword>
<evidence type="ECO:0000259" key="13">
    <source>
        <dbReference type="Pfam" id="PF00930"/>
    </source>
</evidence>
<dbReference type="InterPro" id="IPR001375">
    <property type="entry name" value="Peptidase_S9_cat"/>
</dbReference>
<keyword evidence="10" id="KW-0325">Glycoprotein</keyword>
<keyword evidence="4" id="KW-0812">Transmembrane</keyword>
<evidence type="ECO:0000256" key="7">
    <source>
        <dbReference type="ARBA" id="ARBA00022968"/>
    </source>
</evidence>
<dbReference type="SUPFAM" id="SSF82171">
    <property type="entry name" value="DPP6 N-terminal domain-like"/>
    <property type="match status" value="1"/>
</dbReference>
<dbReference type="InterPro" id="IPR019402">
    <property type="entry name" value="CWH43_N"/>
</dbReference>
<evidence type="ECO:0000256" key="2">
    <source>
        <dbReference type="ARBA" id="ARBA00022438"/>
    </source>
</evidence>
<evidence type="ECO:0000256" key="10">
    <source>
        <dbReference type="ARBA" id="ARBA00023180"/>
    </source>
</evidence>
<dbReference type="GO" id="GO:0004177">
    <property type="term" value="F:aminopeptidase activity"/>
    <property type="evidence" value="ECO:0007669"/>
    <property type="project" value="UniProtKB-KW"/>
</dbReference>
<dbReference type="AlphaFoldDB" id="A0A2A6BSY7"/>
<dbReference type="InterPro" id="IPR002469">
    <property type="entry name" value="Peptidase_S9B_N"/>
</dbReference>
<keyword evidence="5" id="KW-0378">Hydrolase</keyword>
<evidence type="ECO:0000256" key="11">
    <source>
        <dbReference type="ARBA" id="ARBA00037847"/>
    </source>
</evidence>
<dbReference type="GO" id="GO:0006508">
    <property type="term" value="P:proteolysis"/>
    <property type="evidence" value="ECO:0000318"/>
    <property type="project" value="GO_Central"/>
</dbReference>
<feature type="domain" description="Dipeptidylpeptidase IV N-terminal" evidence="13">
    <location>
        <begin position="419"/>
        <end position="519"/>
    </location>
</feature>
<evidence type="ECO:0000256" key="6">
    <source>
        <dbReference type="ARBA" id="ARBA00022825"/>
    </source>
</evidence>
<dbReference type="EnsemblMetazoa" id="PPA04777.1">
    <property type="protein sequence ID" value="PPA04777.1"/>
    <property type="gene ID" value="WBGene00094331"/>
</dbReference>
<dbReference type="OrthoDB" id="16520at2759"/>
<evidence type="ECO:0000256" key="4">
    <source>
        <dbReference type="ARBA" id="ARBA00022692"/>
    </source>
</evidence>
<keyword evidence="2" id="KW-0031">Aminopeptidase</keyword>
<evidence type="ECO:0000259" key="14">
    <source>
        <dbReference type="Pfam" id="PF10277"/>
    </source>
</evidence>
<accession>A0A2A6BSY7</accession>
<accession>A0A8R1U6K4</accession>
<proteinExistence type="predicted"/>